<feature type="region of interest" description="Disordered" evidence="5">
    <location>
        <begin position="228"/>
        <end position="250"/>
    </location>
</feature>
<keyword evidence="7" id="KW-1185">Reference proteome</keyword>
<dbReference type="GO" id="GO:0003735">
    <property type="term" value="F:structural constituent of ribosome"/>
    <property type="evidence" value="ECO:0007669"/>
    <property type="project" value="InterPro"/>
</dbReference>
<dbReference type="InterPro" id="IPR001377">
    <property type="entry name" value="Ribosomal_eS6"/>
</dbReference>
<name>A0A316ZFP2_9BASI</name>
<evidence type="ECO:0000313" key="6">
    <source>
        <dbReference type="EMBL" id="PWN99854.1"/>
    </source>
</evidence>
<evidence type="ECO:0000256" key="1">
    <source>
        <dbReference type="ARBA" id="ARBA00009312"/>
    </source>
</evidence>
<keyword evidence="2 4" id="KW-0689">Ribosomal protein</keyword>
<evidence type="ECO:0000313" key="7">
    <source>
        <dbReference type="Proteomes" id="UP000245946"/>
    </source>
</evidence>
<protein>
    <recommendedName>
        <fullName evidence="4">40S ribosomal protein S6</fullName>
    </recommendedName>
</protein>
<dbReference type="GO" id="GO:0006412">
    <property type="term" value="P:translation"/>
    <property type="evidence" value="ECO:0007669"/>
    <property type="project" value="InterPro"/>
</dbReference>
<dbReference type="EMBL" id="KZ819287">
    <property type="protein sequence ID" value="PWN99854.1"/>
    <property type="molecule type" value="Genomic_DNA"/>
</dbReference>
<dbReference type="RefSeq" id="XP_025600133.1">
    <property type="nucleotide sequence ID" value="XM_025743985.1"/>
</dbReference>
<feature type="compositionally biased region" description="Basic and acidic residues" evidence="5">
    <location>
        <begin position="229"/>
        <end position="238"/>
    </location>
</feature>
<dbReference type="Proteomes" id="UP000245946">
    <property type="component" value="Unassembled WGS sequence"/>
</dbReference>
<comment type="similarity">
    <text evidence="1 4">Belongs to the eukaryotic ribosomal protein eS6 family.</text>
</comment>
<dbReference type="GO" id="GO:1990904">
    <property type="term" value="C:ribonucleoprotein complex"/>
    <property type="evidence" value="ECO:0007669"/>
    <property type="project" value="UniProtKB-KW"/>
</dbReference>
<organism evidence="6 7">
    <name type="scientific">Tilletiopsis washingtonensis</name>
    <dbReference type="NCBI Taxonomy" id="58919"/>
    <lineage>
        <taxon>Eukaryota</taxon>
        <taxon>Fungi</taxon>
        <taxon>Dikarya</taxon>
        <taxon>Basidiomycota</taxon>
        <taxon>Ustilaginomycotina</taxon>
        <taxon>Exobasidiomycetes</taxon>
        <taxon>Entylomatales</taxon>
        <taxon>Entylomatales incertae sedis</taxon>
        <taxon>Tilletiopsis</taxon>
    </lineage>
</organism>
<dbReference type="OrthoDB" id="10260596at2759"/>
<dbReference type="STRING" id="58919.A0A316ZFP2"/>
<evidence type="ECO:0000256" key="2">
    <source>
        <dbReference type="ARBA" id="ARBA00022980"/>
    </source>
</evidence>
<dbReference type="SMART" id="SM01405">
    <property type="entry name" value="Ribosomal_S6e"/>
    <property type="match status" value="1"/>
</dbReference>
<dbReference type="PIRSF" id="PIRSF002129">
    <property type="entry name" value="Ribosom_S6_euk"/>
    <property type="match status" value="1"/>
</dbReference>
<dbReference type="GO" id="GO:0005840">
    <property type="term" value="C:ribosome"/>
    <property type="evidence" value="ECO:0007669"/>
    <property type="project" value="UniProtKB-KW"/>
</dbReference>
<evidence type="ECO:0000256" key="5">
    <source>
        <dbReference type="SAM" id="MobiDB-lite"/>
    </source>
</evidence>
<dbReference type="AlphaFoldDB" id="A0A316ZFP2"/>
<proteinExistence type="inferred from homology"/>
<sequence length="250" mass="28592">MPEDVGWPPVKLNFANPATGAQKSFEIDDEHKTRCFVDKRMGQDVDISSLGEQFKGYVVRIGGANDKQGFPAKQGVLVPHRVRLLLGEGDSCYRQRRTGERRRKSVRGCIMNTDIQAYHLIIVKQGEQEIAGLTDADSTVPKRLGPKRANHIRKFFNLTPKDDVRKYVIRREVQPKKEGAKAYTKAPRIQRLITSQRLQHKRRLRSLKKRTTERQHAQKAEYDVLLAKRQAETKERNGAARAARKASRKA</sequence>
<gene>
    <name evidence="6" type="ORF">FA09DRAFT_337340</name>
</gene>
<dbReference type="PANTHER" id="PTHR11502">
    <property type="entry name" value="40S RIBOSOMAL PROTEIN S6"/>
    <property type="match status" value="1"/>
</dbReference>
<dbReference type="Gene3D" id="1.20.5.2650">
    <property type="match status" value="1"/>
</dbReference>
<accession>A0A316ZFP2</accession>
<keyword evidence="3 4" id="KW-0687">Ribonucleoprotein</keyword>
<dbReference type="Pfam" id="PF01092">
    <property type="entry name" value="Ribosomal_S6e"/>
    <property type="match status" value="1"/>
</dbReference>
<reference evidence="6 7" key="1">
    <citation type="journal article" date="2018" name="Mol. Biol. Evol.">
        <title>Broad Genomic Sampling Reveals a Smut Pathogenic Ancestry of the Fungal Clade Ustilaginomycotina.</title>
        <authorList>
            <person name="Kijpornyongpan T."/>
            <person name="Mondo S.J."/>
            <person name="Barry K."/>
            <person name="Sandor L."/>
            <person name="Lee J."/>
            <person name="Lipzen A."/>
            <person name="Pangilinan J."/>
            <person name="LaButti K."/>
            <person name="Hainaut M."/>
            <person name="Henrissat B."/>
            <person name="Grigoriev I.V."/>
            <person name="Spatafora J.W."/>
            <person name="Aime M.C."/>
        </authorList>
    </citation>
    <scope>NUCLEOTIDE SEQUENCE [LARGE SCALE GENOMIC DNA]</scope>
    <source>
        <strain evidence="6 7">MCA 4186</strain>
    </source>
</reference>
<evidence type="ECO:0000256" key="4">
    <source>
        <dbReference type="PIRNR" id="PIRNR002129"/>
    </source>
</evidence>
<evidence type="ECO:0000256" key="3">
    <source>
        <dbReference type="ARBA" id="ARBA00023274"/>
    </source>
</evidence>
<dbReference type="InterPro" id="IPR014401">
    <property type="entry name" value="Ribosomal_eS6-like"/>
</dbReference>
<dbReference type="GeneID" id="37271529"/>